<name>A0A803M6B5_CHEQI</name>
<dbReference type="Pfam" id="PF05176">
    <property type="entry name" value="ATP-synt_10"/>
    <property type="match status" value="1"/>
</dbReference>
<dbReference type="GO" id="GO:0033615">
    <property type="term" value="P:mitochondrial proton-transporting ATP synthase complex assembly"/>
    <property type="evidence" value="ECO:0007669"/>
    <property type="project" value="TreeGrafter"/>
</dbReference>
<dbReference type="GO" id="GO:0005743">
    <property type="term" value="C:mitochondrial inner membrane"/>
    <property type="evidence" value="ECO:0007669"/>
    <property type="project" value="TreeGrafter"/>
</dbReference>
<dbReference type="OMA" id="RPNDHTH"/>
<organism evidence="1 2">
    <name type="scientific">Chenopodium quinoa</name>
    <name type="common">Quinoa</name>
    <dbReference type="NCBI Taxonomy" id="63459"/>
    <lineage>
        <taxon>Eukaryota</taxon>
        <taxon>Viridiplantae</taxon>
        <taxon>Streptophyta</taxon>
        <taxon>Embryophyta</taxon>
        <taxon>Tracheophyta</taxon>
        <taxon>Spermatophyta</taxon>
        <taxon>Magnoliopsida</taxon>
        <taxon>eudicotyledons</taxon>
        <taxon>Gunneridae</taxon>
        <taxon>Pentapetalae</taxon>
        <taxon>Caryophyllales</taxon>
        <taxon>Chenopodiaceae</taxon>
        <taxon>Chenopodioideae</taxon>
        <taxon>Atripliceae</taxon>
        <taxon>Chenopodium</taxon>
    </lineage>
</organism>
<dbReference type="PANTHER" id="PTHR28106:SF1">
    <property type="entry name" value="MITOCHONDRIAL ATPASE COMPLEX SUBUNIT ATP10"/>
    <property type="match status" value="1"/>
</dbReference>
<proteinExistence type="predicted"/>
<evidence type="ECO:0000313" key="1">
    <source>
        <dbReference type="EnsemblPlants" id="AUR62023988-RA:cds"/>
    </source>
</evidence>
<sequence>DSKDEMSRGYFADMSDLKKNGGKIAMASKTLIPAAVAAKFPSVEVSYSDGKSFKLPIGSDGNVVDRDNVDLPKATLLCLSFRASSQVCI</sequence>
<dbReference type="PANTHER" id="PTHR28106">
    <property type="entry name" value="MITOCHONDRIAL ATPASE COMPLEX SUBUNIT ATP10"/>
    <property type="match status" value="1"/>
</dbReference>
<accession>A0A803M6B5</accession>
<dbReference type="EnsemblPlants" id="AUR62023988-RA">
    <property type="protein sequence ID" value="AUR62023988-RA:cds"/>
    <property type="gene ID" value="AUR62023988"/>
</dbReference>
<dbReference type="Proteomes" id="UP000596660">
    <property type="component" value="Unplaced"/>
</dbReference>
<protein>
    <submittedName>
        <fullName evidence="1">Uncharacterized protein</fullName>
    </submittedName>
</protein>
<dbReference type="Gramene" id="AUR62023988-RA">
    <property type="protein sequence ID" value="AUR62023988-RA:cds"/>
    <property type="gene ID" value="AUR62023988"/>
</dbReference>
<dbReference type="AlphaFoldDB" id="A0A803M6B5"/>
<evidence type="ECO:0000313" key="2">
    <source>
        <dbReference type="Proteomes" id="UP000596660"/>
    </source>
</evidence>
<reference evidence="1" key="2">
    <citation type="submission" date="2021-03" db="UniProtKB">
        <authorList>
            <consortium name="EnsemblPlants"/>
        </authorList>
    </citation>
    <scope>IDENTIFICATION</scope>
</reference>
<dbReference type="InterPro" id="IPR007849">
    <property type="entry name" value="ATP10"/>
</dbReference>
<reference evidence="1" key="1">
    <citation type="journal article" date="2017" name="Nature">
        <title>The genome of Chenopodium quinoa.</title>
        <authorList>
            <person name="Jarvis D.E."/>
            <person name="Ho Y.S."/>
            <person name="Lightfoot D.J."/>
            <person name="Schmoeckel S.M."/>
            <person name="Li B."/>
            <person name="Borm T.J.A."/>
            <person name="Ohyanagi H."/>
            <person name="Mineta K."/>
            <person name="Michell C.T."/>
            <person name="Saber N."/>
            <person name="Kharbatia N.M."/>
            <person name="Rupper R.R."/>
            <person name="Sharp A.R."/>
            <person name="Dally N."/>
            <person name="Boughton B.A."/>
            <person name="Woo Y.H."/>
            <person name="Gao G."/>
            <person name="Schijlen E.G.W.M."/>
            <person name="Guo X."/>
            <person name="Momin A.A."/>
            <person name="Negrao S."/>
            <person name="Al-Babili S."/>
            <person name="Gehring C."/>
            <person name="Roessner U."/>
            <person name="Jung C."/>
            <person name="Murphy K."/>
            <person name="Arold S.T."/>
            <person name="Gojobori T."/>
            <person name="van der Linden C.G."/>
            <person name="van Loo E.N."/>
            <person name="Jellen E.N."/>
            <person name="Maughan P.J."/>
            <person name="Tester M."/>
        </authorList>
    </citation>
    <scope>NUCLEOTIDE SEQUENCE [LARGE SCALE GENOMIC DNA]</scope>
    <source>
        <strain evidence="1">cv. PI 614886</strain>
    </source>
</reference>
<keyword evidence="2" id="KW-1185">Reference proteome</keyword>